<sequence length="202" mass="21858">MGYRAFDVARDARWVLHEQWLRPGEGLEAFAGVTRARAYTDVPGLAEDGRPESAWILRAIKAVLRVAGIMFVLALIGDGQPPGRRRRNARAVVRGPGPDCEAVRIARPGPVATGVWALSDQRLAFLEVDEVPGTEIATTGGYHKPAPVTVKPRVEVPANAFRYEGVVDLPEQRGKPSGKYHRVVFGDGSGVDIRELSNVTAG</sequence>
<dbReference type="EMBL" id="JACHGT010000007">
    <property type="protein sequence ID" value="MBB6035858.1"/>
    <property type="molecule type" value="Genomic_DNA"/>
</dbReference>
<dbReference type="RefSeq" id="WP_184788688.1">
    <property type="nucleotide sequence ID" value="NZ_BONT01000105.1"/>
</dbReference>
<dbReference type="Proteomes" id="UP000548476">
    <property type="component" value="Unassembled WGS sequence"/>
</dbReference>
<evidence type="ECO:0000313" key="1">
    <source>
        <dbReference type="EMBL" id="MBB6035858.1"/>
    </source>
</evidence>
<organism evidence="1 2">
    <name type="scientific">Phytomonospora endophytica</name>
    <dbReference type="NCBI Taxonomy" id="714109"/>
    <lineage>
        <taxon>Bacteria</taxon>
        <taxon>Bacillati</taxon>
        <taxon>Actinomycetota</taxon>
        <taxon>Actinomycetes</taxon>
        <taxon>Micromonosporales</taxon>
        <taxon>Micromonosporaceae</taxon>
        <taxon>Phytomonospora</taxon>
    </lineage>
</organism>
<proteinExistence type="predicted"/>
<protein>
    <submittedName>
        <fullName evidence="1">Uncharacterized protein</fullName>
    </submittedName>
</protein>
<accession>A0A841FPY7</accession>
<evidence type="ECO:0000313" key="2">
    <source>
        <dbReference type="Proteomes" id="UP000548476"/>
    </source>
</evidence>
<dbReference type="AlphaFoldDB" id="A0A841FPY7"/>
<gene>
    <name evidence="1" type="ORF">HNR73_003722</name>
</gene>
<reference evidence="1 2" key="1">
    <citation type="submission" date="2020-08" db="EMBL/GenBank/DDBJ databases">
        <title>Genomic Encyclopedia of Type Strains, Phase IV (KMG-IV): sequencing the most valuable type-strain genomes for metagenomic binning, comparative biology and taxonomic classification.</title>
        <authorList>
            <person name="Goeker M."/>
        </authorList>
    </citation>
    <scope>NUCLEOTIDE SEQUENCE [LARGE SCALE GENOMIC DNA]</scope>
    <source>
        <strain evidence="1 2">YIM 65646</strain>
    </source>
</reference>
<comment type="caution">
    <text evidence="1">The sequence shown here is derived from an EMBL/GenBank/DDBJ whole genome shotgun (WGS) entry which is preliminary data.</text>
</comment>
<name>A0A841FPY7_9ACTN</name>
<keyword evidence="2" id="KW-1185">Reference proteome</keyword>